<dbReference type="RefSeq" id="WP_197549655.1">
    <property type="nucleotide sequence ID" value="NZ_CP063164.1"/>
</dbReference>
<sequence>MKKLLFLLLLSPLFLLAQSNQKIMLQVLGSGGPEMNDKRASSSYLIWIDGKSRILIDFGSGASLRFEESDANIEELDMILLTHLHIDHTADLPALLKAGFFTNIKKVLPLYGPYGNSTMPDTKTFIRRLFEDHKGAWQYMGDHLGGKADLQLSAHNVEYSREVQTLLAENNISVEAVSVHHGMIPAIAYRVNIGNKSLTFSGDMNGEFHTLEKLAKGTDILIMHNAVPQTATGTAALLHMTPQTIGEIAQKAQPGTVILSHRMSRTLDKELETISEIRKSYKGKVKFADDGSTFLLL</sequence>
<evidence type="ECO:0000256" key="2">
    <source>
        <dbReference type="SAM" id="SignalP"/>
    </source>
</evidence>
<feature type="domain" description="Metallo-beta-lactamase" evidence="3">
    <location>
        <begin position="40"/>
        <end position="261"/>
    </location>
</feature>
<protein>
    <submittedName>
        <fullName evidence="4">MBL fold metallo-hydrolase</fullName>
    </submittedName>
</protein>
<feature type="chain" id="PRO_5029917681" evidence="2">
    <location>
        <begin position="18"/>
        <end position="297"/>
    </location>
</feature>
<evidence type="ECO:0000313" key="5">
    <source>
        <dbReference type="Proteomes" id="UP000595074"/>
    </source>
</evidence>
<organism evidence="4 5">
    <name type="scientific">Sulfurovum indicum</name>
    <dbReference type="NCBI Taxonomy" id="2779528"/>
    <lineage>
        <taxon>Bacteria</taxon>
        <taxon>Pseudomonadati</taxon>
        <taxon>Campylobacterota</taxon>
        <taxon>Epsilonproteobacteria</taxon>
        <taxon>Campylobacterales</taxon>
        <taxon>Sulfurovaceae</taxon>
        <taxon>Sulfurovum</taxon>
    </lineage>
</organism>
<proteinExistence type="predicted"/>
<dbReference type="SUPFAM" id="SSF56281">
    <property type="entry name" value="Metallo-hydrolase/oxidoreductase"/>
    <property type="match status" value="1"/>
</dbReference>
<feature type="signal peptide" evidence="2">
    <location>
        <begin position="1"/>
        <end position="17"/>
    </location>
</feature>
<dbReference type="Proteomes" id="UP000595074">
    <property type="component" value="Chromosome"/>
</dbReference>
<dbReference type="Pfam" id="PF12706">
    <property type="entry name" value="Lactamase_B_2"/>
    <property type="match status" value="1"/>
</dbReference>
<evidence type="ECO:0000259" key="3">
    <source>
        <dbReference type="SMART" id="SM00849"/>
    </source>
</evidence>
<dbReference type="PANTHER" id="PTHR46018">
    <property type="entry name" value="ZINC PHOSPHODIESTERASE ELAC PROTEIN 1"/>
    <property type="match status" value="1"/>
</dbReference>
<keyword evidence="5" id="KW-1185">Reference proteome</keyword>
<dbReference type="EMBL" id="CP063164">
    <property type="protein sequence ID" value="QOR62838.1"/>
    <property type="molecule type" value="Genomic_DNA"/>
</dbReference>
<dbReference type="SMART" id="SM00849">
    <property type="entry name" value="Lactamase_B"/>
    <property type="match status" value="1"/>
</dbReference>
<dbReference type="InterPro" id="IPR044094">
    <property type="entry name" value="AtsA-like_MBL-fold"/>
</dbReference>
<dbReference type="AlphaFoldDB" id="A0A7M1S646"/>
<keyword evidence="1 4" id="KW-0378">Hydrolase</keyword>
<name>A0A7M1S646_9BACT</name>
<gene>
    <name evidence="4" type="ORF">IMZ28_05065</name>
</gene>
<dbReference type="InterPro" id="IPR036866">
    <property type="entry name" value="RibonucZ/Hydroxyglut_hydro"/>
</dbReference>
<evidence type="ECO:0000256" key="1">
    <source>
        <dbReference type="ARBA" id="ARBA00022801"/>
    </source>
</evidence>
<reference evidence="4 5" key="1">
    <citation type="submission" date="2020-10" db="EMBL/GenBank/DDBJ databases">
        <title>The genome of sulfurovum sp.</title>
        <authorList>
            <person name="Xie S."/>
            <person name="Shao Z."/>
            <person name="Jiang L."/>
        </authorList>
    </citation>
    <scope>NUCLEOTIDE SEQUENCE [LARGE SCALE GENOMIC DNA]</scope>
    <source>
        <strain evidence="4 5">ST-419</strain>
    </source>
</reference>
<dbReference type="KEGG" id="sinu:IMZ28_05065"/>
<dbReference type="CDD" id="cd07719">
    <property type="entry name" value="arylsulfatase_AtsA-like_MBL-fold"/>
    <property type="match status" value="1"/>
</dbReference>
<dbReference type="GO" id="GO:0042781">
    <property type="term" value="F:3'-tRNA processing endoribonuclease activity"/>
    <property type="evidence" value="ECO:0007669"/>
    <property type="project" value="TreeGrafter"/>
</dbReference>
<dbReference type="Gene3D" id="3.60.15.10">
    <property type="entry name" value="Ribonuclease Z/Hydroxyacylglutathione hydrolase-like"/>
    <property type="match status" value="1"/>
</dbReference>
<dbReference type="PANTHER" id="PTHR46018:SF2">
    <property type="entry name" value="ZINC PHOSPHODIESTERASE ELAC PROTEIN 1"/>
    <property type="match status" value="1"/>
</dbReference>
<evidence type="ECO:0000313" key="4">
    <source>
        <dbReference type="EMBL" id="QOR62838.1"/>
    </source>
</evidence>
<keyword evidence="2" id="KW-0732">Signal</keyword>
<accession>A0A7M1S646</accession>
<dbReference type="InterPro" id="IPR001279">
    <property type="entry name" value="Metallo-B-lactamas"/>
</dbReference>